<gene>
    <name evidence="1" type="ORF">CAOG_007361</name>
</gene>
<reference evidence="2" key="1">
    <citation type="submission" date="2011-02" db="EMBL/GenBank/DDBJ databases">
        <title>The Genome Sequence of Capsaspora owczarzaki ATCC 30864.</title>
        <authorList>
            <person name="Russ C."/>
            <person name="Cuomo C."/>
            <person name="Burger G."/>
            <person name="Gray M.W."/>
            <person name="Holland P.W.H."/>
            <person name="King N."/>
            <person name="Lang F.B.F."/>
            <person name="Roger A.J."/>
            <person name="Ruiz-Trillo I."/>
            <person name="Young S.K."/>
            <person name="Zeng Q."/>
            <person name="Gargeya S."/>
            <person name="Alvarado L."/>
            <person name="Berlin A."/>
            <person name="Chapman S.B."/>
            <person name="Chen Z."/>
            <person name="Freedman E."/>
            <person name="Gellesch M."/>
            <person name="Goldberg J."/>
            <person name="Griggs A."/>
            <person name="Gujja S."/>
            <person name="Heilman E."/>
            <person name="Heiman D."/>
            <person name="Howarth C."/>
            <person name="Mehta T."/>
            <person name="Neiman D."/>
            <person name="Pearson M."/>
            <person name="Roberts A."/>
            <person name="Saif S."/>
            <person name="Shea T."/>
            <person name="Shenoy N."/>
            <person name="Sisk P."/>
            <person name="Stolte C."/>
            <person name="Sykes S."/>
            <person name="White J."/>
            <person name="Yandava C."/>
            <person name="Haas B."/>
            <person name="Nusbaum C."/>
            <person name="Birren B."/>
        </authorList>
    </citation>
    <scope>NUCLEOTIDE SEQUENCE</scope>
    <source>
        <strain evidence="2">ATCC 30864</strain>
    </source>
</reference>
<dbReference type="PhylomeDB" id="A0A0D2W038"/>
<dbReference type="OMA" id="MMIPLIQ"/>
<keyword evidence="2" id="KW-1185">Reference proteome</keyword>
<dbReference type="PANTHER" id="PTHR10476">
    <property type="entry name" value="CHARGED MULTIVESICULAR BODY PROTEIN"/>
    <property type="match status" value="1"/>
</dbReference>
<dbReference type="FunCoup" id="A0A0D2W038">
    <property type="interactions" value="367"/>
</dbReference>
<name>A0A0D2W038_CAPO3</name>
<dbReference type="eggNOG" id="KOG3232">
    <property type="taxonomic scope" value="Eukaryota"/>
</dbReference>
<dbReference type="EMBL" id="KE346374">
    <property type="protein sequence ID" value="KJE97517.1"/>
    <property type="molecule type" value="Genomic_DNA"/>
</dbReference>
<dbReference type="Pfam" id="PF03357">
    <property type="entry name" value="Snf7"/>
    <property type="match status" value="1"/>
</dbReference>
<proteinExistence type="predicted"/>
<dbReference type="Gene3D" id="6.10.140.1230">
    <property type="match status" value="1"/>
</dbReference>
<organism evidence="1 2">
    <name type="scientific">Capsaspora owczarzaki (strain ATCC 30864)</name>
    <dbReference type="NCBI Taxonomy" id="595528"/>
    <lineage>
        <taxon>Eukaryota</taxon>
        <taxon>Filasterea</taxon>
        <taxon>Capsaspora</taxon>
    </lineage>
</organism>
<dbReference type="InParanoid" id="A0A0D2W038"/>
<evidence type="ECO:0000313" key="2">
    <source>
        <dbReference type="Proteomes" id="UP000008743"/>
    </source>
</evidence>
<dbReference type="InterPro" id="IPR005024">
    <property type="entry name" value="Snf7_fam"/>
</dbReference>
<protein>
    <submittedName>
        <fullName evidence="1">Chromatin modifying protein 1b</fullName>
    </submittedName>
</protein>
<accession>A0A0D2W038</accession>
<dbReference type="OrthoDB" id="10266568at2759"/>
<dbReference type="GO" id="GO:0007034">
    <property type="term" value="P:vacuolar transport"/>
    <property type="evidence" value="ECO:0007669"/>
    <property type="project" value="InterPro"/>
</dbReference>
<dbReference type="AlphaFoldDB" id="A0A0D2W038"/>
<evidence type="ECO:0000313" key="1">
    <source>
        <dbReference type="EMBL" id="KJE97517.1"/>
    </source>
</evidence>
<dbReference type="Proteomes" id="UP000008743">
    <property type="component" value="Unassembled WGS sequence"/>
</dbReference>
<dbReference type="RefSeq" id="XP_004343220.1">
    <property type="nucleotide sequence ID" value="XM_004343170.2"/>
</dbReference>
<sequence length="213" mass="23743">MSWLFSDPTAELQKSLFNLKFSSKQMDKLSKKCEKEMEANKIKVKQAIQKGNHEGGRIYAENAIRKRNEANNFLRMSARLDAVSQRIQTALTMKQVTKDMGGLVRNLDKVMASMDLEKISKVMDKFEEQFADLDVRSSVMENSMAAATTLQTPEDQVDALIQKVADEHGLEIQQQLDSAKVGASGLTAAQAASQAEEDQLSHRLAQLRAQHAS</sequence>
<dbReference type="STRING" id="595528.A0A0D2W038"/>